<evidence type="ECO:0000313" key="1">
    <source>
        <dbReference type="EMBL" id="RPB18302.1"/>
    </source>
</evidence>
<dbReference type="EMBL" id="ML121646">
    <property type="protein sequence ID" value="RPB18302.1"/>
    <property type="molecule type" value="Genomic_DNA"/>
</dbReference>
<evidence type="ECO:0000313" key="2">
    <source>
        <dbReference type="Proteomes" id="UP000267821"/>
    </source>
</evidence>
<keyword evidence="2" id="KW-1185">Reference proteome</keyword>
<gene>
    <name evidence="1" type="ORF">L211DRAFT_124634</name>
</gene>
<dbReference type="AlphaFoldDB" id="A0A3N4L9Z6"/>
<name>A0A3N4L9Z6_9PEZI</name>
<dbReference type="Proteomes" id="UP000267821">
    <property type="component" value="Unassembled WGS sequence"/>
</dbReference>
<protein>
    <submittedName>
        <fullName evidence="1">Uncharacterized protein</fullName>
    </submittedName>
</protein>
<proteinExistence type="predicted"/>
<dbReference type="InParanoid" id="A0A3N4L9Z6"/>
<reference evidence="1 2" key="1">
    <citation type="journal article" date="2018" name="Nat. Ecol. Evol.">
        <title>Pezizomycetes genomes reveal the molecular basis of ectomycorrhizal truffle lifestyle.</title>
        <authorList>
            <person name="Murat C."/>
            <person name="Payen T."/>
            <person name="Noel B."/>
            <person name="Kuo A."/>
            <person name="Morin E."/>
            <person name="Chen J."/>
            <person name="Kohler A."/>
            <person name="Krizsan K."/>
            <person name="Balestrini R."/>
            <person name="Da Silva C."/>
            <person name="Montanini B."/>
            <person name="Hainaut M."/>
            <person name="Levati E."/>
            <person name="Barry K.W."/>
            <person name="Belfiori B."/>
            <person name="Cichocki N."/>
            <person name="Clum A."/>
            <person name="Dockter R.B."/>
            <person name="Fauchery L."/>
            <person name="Guy J."/>
            <person name="Iotti M."/>
            <person name="Le Tacon F."/>
            <person name="Lindquist E.A."/>
            <person name="Lipzen A."/>
            <person name="Malagnac F."/>
            <person name="Mello A."/>
            <person name="Molinier V."/>
            <person name="Miyauchi S."/>
            <person name="Poulain J."/>
            <person name="Riccioni C."/>
            <person name="Rubini A."/>
            <person name="Sitrit Y."/>
            <person name="Splivallo R."/>
            <person name="Traeger S."/>
            <person name="Wang M."/>
            <person name="Zifcakova L."/>
            <person name="Wipf D."/>
            <person name="Zambonelli A."/>
            <person name="Paolocci F."/>
            <person name="Nowrousian M."/>
            <person name="Ottonello S."/>
            <person name="Baldrian P."/>
            <person name="Spatafora J.W."/>
            <person name="Henrissat B."/>
            <person name="Nagy L.G."/>
            <person name="Aury J.M."/>
            <person name="Wincker P."/>
            <person name="Grigoriev I.V."/>
            <person name="Bonfante P."/>
            <person name="Martin F.M."/>
        </authorList>
    </citation>
    <scope>NUCLEOTIDE SEQUENCE [LARGE SCALE GENOMIC DNA]</scope>
    <source>
        <strain evidence="1 2">ATCC MYA-4762</strain>
    </source>
</reference>
<accession>A0A3N4L9Z6</accession>
<sequence>MPRRANYENIPRLRLPIIGNFGNVNPGDYDPAVVRLHMYQYYNTGQFLYFRFDEKNWIAKKAIHHYNREWAHLAIPLHQAPEAKRIFFQIRDYTMSSFMTGLKEVIELWLRTFSGVKYQDQYIYHRGVQRQQVRTAIAAGNLAPNLPPICIAETLMPRGPGIVLDIAD</sequence>
<organism evidence="1 2">
    <name type="scientific">Terfezia boudieri ATCC MYA-4762</name>
    <dbReference type="NCBI Taxonomy" id="1051890"/>
    <lineage>
        <taxon>Eukaryota</taxon>
        <taxon>Fungi</taxon>
        <taxon>Dikarya</taxon>
        <taxon>Ascomycota</taxon>
        <taxon>Pezizomycotina</taxon>
        <taxon>Pezizomycetes</taxon>
        <taxon>Pezizales</taxon>
        <taxon>Pezizaceae</taxon>
        <taxon>Terfezia</taxon>
    </lineage>
</organism>
<dbReference type="OrthoDB" id="5452673at2759"/>